<dbReference type="InterPro" id="IPR000313">
    <property type="entry name" value="PWWP_dom"/>
</dbReference>
<dbReference type="PANTHER" id="PTHR42851:SF4">
    <property type="entry name" value="PWWP DOMAIN-CONTAINING PROTEIN"/>
    <property type="match status" value="1"/>
</dbReference>
<keyword evidence="4" id="KW-1185">Reference proteome</keyword>
<dbReference type="Proteomes" id="UP000501690">
    <property type="component" value="Linkage Group LG9"/>
</dbReference>
<dbReference type="PROSITE" id="PS50812">
    <property type="entry name" value="PWWP"/>
    <property type="match status" value="1"/>
</dbReference>
<evidence type="ECO:0000313" key="4">
    <source>
        <dbReference type="Proteomes" id="UP000501690"/>
    </source>
</evidence>
<feature type="region of interest" description="Disordered" evidence="1">
    <location>
        <begin position="1"/>
        <end position="25"/>
    </location>
</feature>
<dbReference type="SMART" id="SM00293">
    <property type="entry name" value="PWWP"/>
    <property type="match status" value="1"/>
</dbReference>
<feature type="compositionally biased region" description="Basic and acidic residues" evidence="1">
    <location>
        <begin position="16"/>
        <end position="25"/>
    </location>
</feature>
<organism evidence="3 4">
    <name type="scientific">Vigna unguiculata</name>
    <name type="common">Cowpea</name>
    <dbReference type="NCBI Taxonomy" id="3917"/>
    <lineage>
        <taxon>Eukaryota</taxon>
        <taxon>Viridiplantae</taxon>
        <taxon>Streptophyta</taxon>
        <taxon>Embryophyta</taxon>
        <taxon>Tracheophyta</taxon>
        <taxon>Spermatophyta</taxon>
        <taxon>Magnoliopsida</taxon>
        <taxon>eudicotyledons</taxon>
        <taxon>Gunneridae</taxon>
        <taxon>Pentapetalae</taxon>
        <taxon>rosids</taxon>
        <taxon>fabids</taxon>
        <taxon>Fabales</taxon>
        <taxon>Fabaceae</taxon>
        <taxon>Papilionoideae</taxon>
        <taxon>50 kb inversion clade</taxon>
        <taxon>NPAAA clade</taxon>
        <taxon>indigoferoid/millettioid clade</taxon>
        <taxon>Phaseoleae</taxon>
        <taxon>Vigna</taxon>
    </lineage>
</organism>
<sequence>MEEQEKGLCGTSESAVNHEGKVGGETLERSVDYRGEVQMEGSFSEELVGEGGDCNGKDVMVEVLGSDLYIDGVCTQGNGAELSGELGGGRSVEGFGEDVWSGEVGGGDSQGVESEEGRRENVAVEGGTAMNVPMELDNVVLGKEDRDEAVVGSEVDAASLQEEAILDNRAQKEVGTAISNTEDPIIADIGVECTNALDAVASDHKVTNSRCEDGLVCQLTGSSVEGENVQSECAEKDNGATRDGDDVTLDEEKNNANMHSDKILEKECINDKVEFEEKINSDVEQPLEINRVDEDSNNVLEEVVGGTDVTMDETLPTSEEKQCLRKCTKKEQTSESVQVNSDTGQGIVDKDSTEEEELNNNVSDAKRCGLLKGTEVEVEVEGQPEAESTETKNHTSYIEGKISVDLVTEDTQIADQDNLALMDGGKDKVHDESNIRQNVEVQTGISEQVGSNGAQELEEFVEAGQRKVEGRVTRRSSLMKAVNSELSHYARYLLPKEKESNFSVSNMVWGKVRSHPWWPGQIFDPSDSSEKAMKHYKKDCYLVAYFGDRTFAWNEESQLKPFRTHFSSIEKQSTSESFQNAVDCALDEVTRRVEYGLSCSCIPKDIYNSIKFQTVENTGIRPELSVRHGVDESLNASTFSPDKLVEYLKTLSELPTGGFDRLELGIAKAQLLAFYRFKGYSYLPELQYCGGFDDDMDTFVHGDDNKAINYKNDGQVGSGNLKTQSSSRRKRKHNLKDIMQETPKERSLSELMGGALDTPDGEYWFDEKVTENHVSRGRPKKRRTVDHYDDDFGKQDGRKTISVAKVSNTTKPSFLIGDRIRRVASKLTGSPTVVKSSGDRSQKTDVSTEGISGNEFDVSFDEAQRSSMVVTIEYSSLDDLLSSLHLVAQEPLGDYRFLNPIVSFFSDFRDSITVADEAVQDIFCTEEVGTKRKQPPVAGLPETFEFEDMSDTYWTDRVIDNGSEVQPAQLSQPTQPARRNRKKDHQLVSTQQGKSVPVSRRPYSRKQYSNSDHVEIPQKPAGYINENAPAELVMNFAELGSVPSETNLNRMFRRFGPLKDAETEVDTVSSRARVVFKKCSDAEVACSSAQKFNIFGPILVNYQLNYTPSALFKASSVATTQDHDMHFDLSNFEVNLGSVDDDVVASLAE</sequence>
<gene>
    <name evidence="3" type="ORF">DEO72_LG9g546</name>
</gene>
<dbReference type="Pfam" id="PF00855">
    <property type="entry name" value="PWWP"/>
    <property type="match status" value="1"/>
</dbReference>
<feature type="region of interest" description="Disordered" evidence="1">
    <location>
        <begin position="964"/>
        <end position="1011"/>
    </location>
</feature>
<feature type="domain" description="PWWP" evidence="2">
    <location>
        <begin position="504"/>
        <end position="565"/>
    </location>
</feature>
<feature type="compositionally biased region" description="Polar residues" evidence="1">
    <location>
        <begin position="334"/>
        <end position="344"/>
    </location>
</feature>
<dbReference type="EMBL" id="CP039353">
    <property type="protein sequence ID" value="QCE05543.1"/>
    <property type="molecule type" value="Genomic_DNA"/>
</dbReference>
<evidence type="ECO:0000259" key="2">
    <source>
        <dbReference type="PROSITE" id="PS50812"/>
    </source>
</evidence>
<evidence type="ECO:0000313" key="3">
    <source>
        <dbReference type="EMBL" id="QCE05543.1"/>
    </source>
</evidence>
<feature type="region of interest" description="Disordered" evidence="1">
    <location>
        <begin position="711"/>
        <end position="736"/>
    </location>
</feature>
<dbReference type="AlphaFoldDB" id="A0A4D6MVT9"/>
<accession>A0A4D6MVT9</accession>
<protein>
    <submittedName>
        <fullName evidence="3">3-hydroxyisobutyrate dehydrogenase</fullName>
    </submittedName>
</protein>
<reference evidence="3 4" key="1">
    <citation type="submission" date="2019-04" db="EMBL/GenBank/DDBJ databases">
        <title>An improved genome assembly and genetic linkage map for asparagus bean, Vigna unguiculata ssp. sesquipedialis.</title>
        <authorList>
            <person name="Xia Q."/>
            <person name="Zhang R."/>
            <person name="Dong Y."/>
        </authorList>
    </citation>
    <scope>NUCLEOTIDE SEQUENCE [LARGE SCALE GENOMIC DNA]</scope>
    <source>
        <tissue evidence="3">Leaf</tissue>
    </source>
</reference>
<dbReference type="PANTHER" id="PTHR42851">
    <property type="entry name" value="ALDOLASE-RELATED"/>
    <property type="match status" value="1"/>
</dbReference>
<name>A0A4D6MVT9_VIGUN</name>
<dbReference type="CDD" id="cd05162">
    <property type="entry name" value="PWWP"/>
    <property type="match status" value="1"/>
</dbReference>
<proteinExistence type="predicted"/>
<dbReference type="Gene3D" id="2.30.30.140">
    <property type="match status" value="1"/>
</dbReference>
<evidence type="ECO:0000256" key="1">
    <source>
        <dbReference type="SAM" id="MobiDB-lite"/>
    </source>
</evidence>
<dbReference type="SUPFAM" id="SSF63748">
    <property type="entry name" value="Tudor/PWWP/MBT"/>
    <property type="match status" value="1"/>
</dbReference>
<dbReference type="InterPro" id="IPR053063">
    <property type="entry name" value="PWWP_domain_containing_PDP"/>
</dbReference>
<feature type="compositionally biased region" description="Polar residues" evidence="1">
    <location>
        <begin position="964"/>
        <end position="977"/>
    </location>
</feature>
<feature type="region of interest" description="Disordered" evidence="1">
    <location>
        <begin position="330"/>
        <end position="349"/>
    </location>
</feature>